<sequence length="577" mass="61620">MLRQIIASLATLPSMERVGLIDGIPFTRIRVYPRRKLAPSMSRASSVPPGRQSLDCAPPPPGPARLAPTLPARLSCAAHAPTSRPPPAPANILALPRRSRCARCEGSRRRPASRCWWRRRSRRSRSAATSISRRSAVTPSSIETSSIKARALSPTLPMSADGSGLEVGGGLAPTSEDIPSGRDVDFMHGSADALLTLPGRYGGPFLLLGGGIGQYKLSSGGPREHQGNGEIGAGALLWLSDIVGVRLEGRDLLWLPKDEPTSPAAQQWMLGGGITFAIGATPRDTDGDGVPDRKDRCPDTPKGATVDAAGCPHDADGDKVLDGLDQCPGTPRGATVDEHGCPHDADGDQVFDGLDQCPDTPKGATVDEHGCPHDADGDGVLDGLDQCPDTPKGAVVDGRGCPKDSDHDGVPDGIDKCPDTSPGLKVDKDGCPIEVTEKETELLDTGMIRLQYVNFDTGKATLRPEALPALDIVGQVLSKWPDLRIEIGGHTDSRGSAAFNQKLSEARMNAVLDYLLEKFPTLRREQYVTKGYGESKPIASNRNAEGMAQNRRVEFVVLNKEILKREIERRKLLKSSE</sequence>
<evidence type="ECO:0000313" key="9">
    <source>
        <dbReference type="Proteomes" id="UP000320184"/>
    </source>
</evidence>
<feature type="region of interest" description="Disordered" evidence="6">
    <location>
        <begin position="281"/>
        <end position="311"/>
    </location>
</feature>
<feature type="compositionally biased region" description="Basic and acidic residues" evidence="6">
    <location>
        <begin position="283"/>
        <end position="299"/>
    </location>
</feature>
<keyword evidence="2" id="KW-0732">Signal</keyword>
<feature type="compositionally biased region" description="Low complexity" evidence="6">
    <location>
        <begin position="127"/>
        <end position="136"/>
    </location>
</feature>
<dbReference type="GO" id="GO:0005509">
    <property type="term" value="F:calcium ion binding"/>
    <property type="evidence" value="ECO:0007669"/>
    <property type="project" value="InterPro"/>
</dbReference>
<name>A0A538SM43_UNCEI</name>
<feature type="region of interest" description="Disordered" evidence="6">
    <location>
        <begin position="127"/>
        <end position="146"/>
    </location>
</feature>
<feature type="compositionally biased region" description="Polar residues" evidence="6">
    <location>
        <begin position="137"/>
        <end position="146"/>
    </location>
</feature>
<dbReference type="Proteomes" id="UP000320184">
    <property type="component" value="Unassembled WGS sequence"/>
</dbReference>
<reference evidence="8 9" key="1">
    <citation type="journal article" date="2019" name="Nat. Microbiol.">
        <title>Mediterranean grassland soil C-N compound turnover is dependent on rainfall and depth, and is mediated by genomically divergent microorganisms.</title>
        <authorList>
            <person name="Diamond S."/>
            <person name="Andeer P.F."/>
            <person name="Li Z."/>
            <person name="Crits-Christoph A."/>
            <person name="Burstein D."/>
            <person name="Anantharaman K."/>
            <person name="Lane K.R."/>
            <person name="Thomas B.C."/>
            <person name="Pan C."/>
            <person name="Northen T.R."/>
            <person name="Banfield J.F."/>
        </authorList>
    </citation>
    <scope>NUCLEOTIDE SEQUENCE [LARGE SCALE GENOMIC DNA]</scope>
    <source>
        <strain evidence="8">WS_3</strain>
    </source>
</reference>
<dbReference type="PANTHER" id="PTHR30329">
    <property type="entry name" value="STATOR ELEMENT OF FLAGELLAR MOTOR COMPLEX"/>
    <property type="match status" value="1"/>
</dbReference>
<feature type="region of interest" description="Disordered" evidence="6">
    <location>
        <begin position="37"/>
        <end position="63"/>
    </location>
</feature>
<evidence type="ECO:0000256" key="6">
    <source>
        <dbReference type="SAM" id="MobiDB-lite"/>
    </source>
</evidence>
<gene>
    <name evidence="8" type="ORF">E6K73_02860</name>
</gene>
<dbReference type="CDD" id="cd07185">
    <property type="entry name" value="OmpA_C-like"/>
    <property type="match status" value="1"/>
</dbReference>
<proteinExistence type="predicted"/>
<evidence type="ECO:0000256" key="3">
    <source>
        <dbReference type="ARBA" id="ARBA00023136"/>
    </source>
</evidence>
<dbReference type="PANTHER" id="PTHR30329:SF21">
    <property type="entry name" value="LIPOPROTEIN YIAD-RELATED"/>
    <property type="match status" value="1"/>
</dbReference>
<evidence type="ECO:0000259" key="7">
    <source>
        <dbReference type="PROSITE" id="PS51123"/>
    </source>
</evidence>
<dbReference type="GO" id="GO:0007155">
    <property type="term" value="P:cell adhesion"/>
    <property type="evidence" value="ECO:0007669"/>
    <property type="project" value="InterPro"/>
</dbReference>
<protein>
    <recommendedName>
        <fullName evidence="7">OmpA-like domain-containing protein</fullName>
    </recommendedName>
</protein>
<dbReference type="InterPro" id="IPR050330">
    <property type="entry name" value="Bact_OuterMem_StrucFunc"/>
</dbReference>
<dbReference type="AlphaFoldDB" id="A0A538SM43"/>
<dbReference type="SUPFAM" id="SSF103088">
    <property type="entry name" value="OmpA-like"/>
    <property type="match status" value="1"/>
</dbReference>
<dbReference type="GO" id="GO:0009279">
    <property type="term" value="C:cell outer membrane"/>
    <property type="evidence" value="ECO:0007669"/>
    <property type="project" value="UniProtKB-SubCell"/>
</dbReference>
<dbReference type="Gene3D" id="4.10.1080.10">
    <property type="entry name" value="TSP type-3 repeat"/>
    <property type="match status" value="2"/>
</dbReference>
<comment type="caution">
    <text evidence="8">The sequence shown here is derived from an EMBL/GenBank/DDBJ whole genome shotgun (WGS) entry which is preliminary data.</text>
</comment>
<dbReference type="EMBL" id="VBOT01000033">
    <property type="protein sequence ID" value="TMQ52446.1"/>
    <property type="molecule type" value="Genomic_DNA"/>
</dbReference>
<dbReference type="PROSITE" id="PS51123">
    <property type="entry name" value="OMPA_2"/>
    <property type="match status" value="1"/>
</dbReference>
<accession>A0A538SM43</accession>
<feature type="region of interest" description="Disordered" evidence="6">
    <location>
        <begin position="391"/>
        <end position="423"/>
    </location>
</feature>
<dbReference type="InterPro" id="IPR036737">
    <property type="entry name" value="OmpA-like_sf"/>
</dbReference>
<keyword evidence="4" id="KW-0998">Cell outer membrane</keyword>
<dbReference type="Pfam" id="PF02412">
    <property type="entry name" value="TSP_3"/>
    <property type="match status" value="4"/>
</dbReference>
<evidence type="ECO:0000256" key="5">
    <source>
        <dbReference type="PROSITE-ProRule" id="PRU00473"/>
    </source>
</evidence>
<organism evidence="8 9">
    <name type="scientific">Eiseniibacteriota bacterium</name>
    <dbReference type="NCBI Taxonomy" id="2212470"/>
    <lineage>
        <taxon>Bacteria</taxon>
        <taxon>Candidatus Eiseniibacteriota</taxon>
    </lineage>
</organism>
<feature type="compositionally biased region" description="Basic and acidic residues" evidence="6">
    <location>
        <begin position="400"/>
        <end position="418"/>
    </location>
</feature>
<dbReference type="InterPro" id="IPR003367">
    <property type="entry name" value="Thrombospondin_3-like_rpt"/>
</dbReference>
<dbReference type="Gene3D" id="3.30.1330.60">
    <property type="entry name" value="OmpA-like domain"/>
    <property type="match status" value="1"/>
</dbReference>
<dbReference type="PRINTS" id="PR01021">
    <property type="entry name" value="OMPADOMAIN"/>
</dbReference>
<evidence type="ECO:0000313" key="8">
    <source>
        <dbReference type="EMBL" id="TMQ52446.1"/>
    </source>
</evidence>
<feature type="domain" description="OmpA-like" evidence="7">
    <location>
        <begin position="443"/>
        <end position="561"/>
    </location>
</feature>
<evidence type="ECO:0000256" key="2">
    <source>
        <dbReference type="ARBA" id="ARBA00022729"/>
    </source>
</evidence>
<dbReference type="InterPro" id="IPR028974">
    <property type="entry name" value="TSP_type-3_rpt"/>
</dbReference>
<dbReference type="SUPFAM" id="SSF103647">
    <property type="entry name" value="TSP type-3 repeat"/>
    <property type="match status" value="2"/>
</dbReference>
<keyword evidence="3 5" id="KW-0472">Membrane</keyword>
<dbReference type="Pfam" id="PF00691">
    <property type="entry name" value="OmpA"/>
    <property type="match status" value="1"/>
</dbReference>
<evidence type="ECO:0000256" key="1">
    <source>
        <dbReference type="ARBA" id="ARBA00004442"/>
    </source>
</evidence>
<evidence type="ECO:0000256" key="4">
    <source>
        <dbReference type="ARBA" id="ARBA00023237"/>
    </source>
</evidence>
<comment type="subcellular location">
    <subcellularLocation>
        <location evidence="1">Cell outer membrane</location>
    </subcellularLocation>
</comment>
<dbReference type="InterPro" id="IPR006665">
    <property type="entry name" value="OmpA-like"/>
</dbReference>
<dbReference type="InterPro" id="IPR006664">
    <property type="entry name" value="OMP_bac"/>
</dbReference>